<dbReference type="PANTHER" id="PTHR43667">
    <property type="entry name" value="CYCLOPROPANE-FATTY-ACYL-PHOSPHOLIPID SYNTHASE"/>
    <property type="match status" value="1"/>
</dbReference>
<dbReference type="CDD" id="cd02440">
    <property type="entry name" value="AdoMet_MTases"/>
    <property type="match status" value="1"/>
</dbReference>
<accession>A0A158KS05</accession>
<dbReference type="EMBL" id="FCON02000147">
    <property type="protein sequence ID" value="SAL83902.1"/>
    <property type="molecule type" value="Genomic_DNA"/>
</dbReference>
<sequence>MGFLNRFLRSAEQRLAGLPLPCAVRLAGGPRIGSSQPHVVFVVRDTIALVHLAHGAIGRLAEDYVEGRLEIEGEMRDLMAIAPALLGVDPALESGGWLPRLVRRTQRLLWERAHHSRANDSRQIRHHYDVSDDFYGLWLDPRRVYSCAYFADAAMSLSEAQEAKLDLLCKKLMLRPGERFIDIGAGWGGLLLWAAEHYGVDATGITLSTKQHAYVNALIEQKGLQGRVRMLLQDYRDVDESLPFDRVASVGMCEHVGRPNLPAYFAKIHRLLKPGGLLINHSVTAGGTDNPQPDGGMSDFIEKYIFPGGQLVHVSAMLNAMTRGKLEPLDAECLRPHYAQTLWRWADALEAHLDEAYQVLGKDANKAIRAYRLYLAGSAMGFERGWTSVFQVLASRPDHVVEQPEQSWSHLRGTQCMYPFNRAYVYAQGDEHVGIARGGDDNKSGGASERANRKAVRDEYNALHTE</sequence>
<feature type="region of interest" description="Disordered" evidence="6">
    <location>
        <begin position="436"/>
        <end position="466"/>
    </location>
</feature>
<evidence type="ECO:0000313" key="7">
    <source>
        <dbReference type="EMBL" id="SAL83902.1"/>
    </source>
</evidence>
<keyword evidence="5" id="KW-0443">Lipid metabolism</keyword>
<keyword evidence="2" id="KW-0489">Methyltransferase</keyword>
<evidence type="ECO:0000313" key="8">
    <source>
        <dbReference type="Proteomes" id="UP000054770"/>
    </source>
</evidence>
<comment type="caution">
    <text evidence="7">The sequence shown here is derived from an EMBL/GenBank/DDBJ whole genome shotgun (WGS) entry which is preliminary data.</text>
</comment>
<protein>
    <submittedName>
        <fullName evidence="7">Cyclopropane-fatty-acyl-phospholipid synthase</fullName>
    </submittedName>
</protein>
<dbReference type="Gene3D" id="3.40.50.150">
    <property type="entry name" value="Vaccinia Virus protein VP39"/>
    <property type="match status" value="1"/>
</dbReference>
<feature type="compositionally biased region" description="Basic and acidic residues" evidence="6">
    <location>
        <begin position="450"/>
        <end position="466"/>
    </location>
</feature>
<dbReference type="InterPro" id="IPR029063">
    <property type="entry name" value="SAM-dependent_MTases_sf"/>
</dbReference>
<dbReference type="Pfam" id="PF02353">
    <property type="entry name" value="CMAS"/>
    <property type="match status" value="1"/>
</dbReference>
<keyword evidence="8" id="KW-1185">Reference proteome</keyword>
<dbReference type="RefSeq" id="WP_087648951.1">
    <property type="nucleotide sequence ID" value="NZ_FCON02000147.1"/>
</dbReference>
<evidence type="ECO:0000256" key="6">
    <source>
        <dbReference type="SAM" id="MobiDB-lite"/>
    </source>
</evidence>
<dbReference type="GO" id="GO:0008168">
    <property type="term" value="F:methyltransferase activity"/>
    <property type="evidence" value="ECO:0007669"/>
    <property type="project" value="UniProtKB-KW"/>
</dbReference>
<evidence type="ECO:0000256" key="1">
    <source>
        <dbReference type="ARBA" id="ARBA00010815"/>
    </source>
</evidence>
<keyword evidence="3" id="KW-0808">Transferase</keyword>
<dbReference type="AlphaFoldDB" id="A0A158KS05"/>
<gene>
    <name evidence="7" type="ORF">AWB68_07091</name>
</gene>
<evidence type="ECO:0000256" key="5">
    <source>
        <dbReference type="ARBA" id="ARBA00023098"/>
    </source>
</evidence>
<organism evidence="7 8">
    <name type="scientific">Caballeronia choica</name>
    <dbReference type="NCBI Taxonomy" id="326476"/>
    <lineage>
        <taxon>Bacteria</taxon>
        <taxon>Pseudomonadati</taxon>
        <taxon>Pseudomonadota</taxon>
        <taxon>Betaproteobacteria</taxon>
        <taxon>Burkholderiales</taxon>
        <taxon>Burkholderiaceae</taxon>
        <taxon>Caballeronia</taxon>
    </lineage>
</organism>
<proteinExistence type="inferred from homology"/>
<dbReference type="GO" id="GO:0006629">
    <property type="term" value="P:lipid metabolic process"/>
    <property type="evidence" value="ECO:0007669"/>
    <property type="project" value="UniProtKB-KW"/>
</dbReference>
<dbReference type="OrthoDB" id="9782855at2"/>
<name>A0A158KS05_9BURK</name>
<keyword evidence="4" id="KW-0949">S-adenosyl-L-methionine</keyword>
<evidence type="ECO:0000256" key="3">
    <source>
        <dbReference type="ARBA" id="ARBA00022679"/>
    </source>
</evidence>
<reference evidence="7" key="1">
    <citation type="submission" date="2016-01" db="EMBL/GenBank/DDBJ databases">
        <authorList>
            <person name="Peeters C."/>
        </authorList>
    </citation>
    <scope>NUCLEOTIDE SEQUENCE [LARGE SCALE GENOMIC DNA]</scope>
    <source>
        <strain evidence="7">LMG 22940</strain>
    </source>
</reference>
<evidence type="ECO:0000256" key="4">
    <source>
        <dbReference type="ARBA" id="ARBA00022691"/>
    </source>
</evidence>
<dbReference type="GO" id="GO:0032259">
    <property type="term" value="P:methylation"/>
    <property type="evidence" value="ECO:0007669"/>
    <property type="project" value="UniProtKB-KW"/>
</dbReference>
<dbReference type="InterPro" id="IPR050723">
    <property type="entry name" value="CFA/CMAS"/>
</dbReference>
<evidence type="ECO:0000256" key="2">
    <source>
        <dbReference type="ARBA" id="ARBA00022603"/>
    </source>
</evidence>
<dbReference type="Proteomes" id="UP000054770">
    <property type="component" value="Unassembled WGS sequence"/>
</dbReference>
<dbReference type="SUPFAM" id="SSF53335">
    <property type="entry name" value="S-adenosyl-L-methionine-dependent methyltransferases"/>
    <property type="match status" value="1"/>
</dbReference>
<comment type="similarity">
    <text evidence="1">Belongs to the CFA/CMAS family.</text>
</comment>
<dbReference type="PANTHER" id="PTHR43667:SF1">
    <property type="entry name" value="CYCLOPROPANE-FATTY-ACYL-PHOSPHOLIPID SYNTHASE"/>
    <property type="match status" value="1"/>
</dbReference>